<dbReference type="Gene3D" id="1.25.40.20">
    <property type="entry name" value="Ankyrin repeat-containing domain"/>
    <property type="match status" value="2"/>
</dbReference>
<sequence length="759" mass="85485">MEMIETPLPRSIEIIRAVASALDTKGIDRELGKKLDDQSRELSPNHLYISYFIEELIKIPLNNRIMPQLGERVANALLSLLDQYAVMVREITFESLNRQQAVEVLCRGFFPQNISNLISNICNDLNIDPLEVFFSGDGKCTANLIDWLNSGSTEWKHYVSEQDKQQQDLINLWATSTHIPSFGSINQIAANDKGMARTRSLLLIASSLDRVMQLNSYLFQRVVLALKQGRLKGSLHEHVLPYQEKAMRETQHLFPAISYLQQNLLREQPKNARVKRNSRQALDTLWQFAEQSKHGNLVILFTALHDARWHVFNGDLANAKVLYTTAFEWSCFRAGDLQKPICMEAIVISANQTKPDKVLMKKAKNHLITLGYEARTPGVDKASAKAADVIEDWEIERIARDLPHAFPEAGLFPGVNYPTPNKEMNANVKANLFDREAGRNTLLDPDYKTPNKRINIQAVNRVKRTHQLIHFSECKEPEIVAKLLDSGASVNVESDSGDTPILAALGLLDLLTEDLRPYDDSIFQIISAKQHSSDTINRVTDKRKLAPIHYAVQSGRLDVVTKVIELGADINLRATTADITPLFNCMRLIEMSENPDCLAYYLSKDEGSLASLETLKRYSNGMLGINAKAVQQNMDNLEKDGVFRNLSKAEMELVTEHFQTHTDLDQHRGIAKLLIESGADACAIQGGNRAGLMSPLQYAIALDEADIVNVMLSHGADLYQTWLDPHYKRTLNLWEYAELTRATKVSQALALIPRMDYTI</sequence>
<dbReference type="Pfam" id="PF00023">
    <property type="entry name" value="Ank"/>
    <property type="match status" value="1"/>
</dbReference>
<evidence type="ECO:0000313" key="4">
    <source>
        <dbReference type="EMBL" id="CAA0101469.1"/>
    </source>
</evidence>
<evidence type="ECO:0000256" key="3">
    <source>
        <dbReference type="PROSITE-ProRule" id="PRU00023"/>
    </source>
</evidence>
<organism evidence="4 5">
    <name type="scientific">BD1-7 clade bacterium</name>
    <dbReference type="NCBI Taxonomy" id="2029982"/>
    <lineage>
        <taxon>Bacteria</taxon>
        <taxon>Pseudomonadati</taxon>
        <taxon>Pseudomonadota</taxon>
        <taxon>Gammaproteobacteria</taxon>
        <taxon>Cellvibrionales</taxon>
        <taxon>Spongiibacteraceae</taxon>
        <taxon>BD1-7 clade</taxon>
    </lineage>
</organism>
<proteinExistence type="predicted"/>
<accession>A0A5S9PA61</accession>
<dbReference type="InterPro" id="IPR002110">
    <property type="entry name" value="Ankyrin_rpt"/>
</dbReference>
<name>A0A5S9PA61_9GAMM</name>
<evidence type="ECO:0000256" key="1">
    <source>
        <dbReference type="ARBA" id="ARBA00022737"/>
    </source>
</evidence>
<evidence type="ECO:0008006" key="6">
    <source>
        <dbReference type="Google" id="ProtNLM"/>
    </source>
</evidence>
<dbReference type="SUPFAM" id="SSF48403">
    <property type="entry name" value="Ankyrin repeat"/>
    <property type="match status" value="1"/>
</dbReference>
<dbReference type="InterPro" id="IPR051165">
    <property type="entry name" value="Multifunctional_ANK_Repeat"/>
</dbReference>
<dbReference type="SMART" id="SM00248">
    <property type="entry name" value="ANK"/>
    <property type="match status" value="3"/>
</dbReference>
<gene>
    <name evidence="4" type="ORF">DPBNPPHM_03911</name>
</gene>
<dbReference type="EMBL" id="CACSII010000009">
    <property type="protein sequence ID" value="CAA0101469.1"/>
    <property type="molecule type" value="Genomic_DNA"/>
</dbReference>
<protein>
    <recommendedName>
        <fullName evidence="6">Actin-binding protein</fullName>
    </recommendedName>
</protein>
<dbReference type="PROSITE" id="PS50297">
    <property type="entry name" value="ANK_REP_REGION"/>
    <property type="match status" value="1"/>
</dbReference>
<dbReference type="PANTHER" id="PTHR24123">
    <property type="entry name" value="ANKYRIN REPEAT-CONTAINING"/>
    <property type="match status" value="1"/>
</dbReference>
<dbReference type="PANTHER" id="PTHR24123:SF33">
    <property type="entry name" value="PROTEIN HOS4"/>
    <property type="match status" value="1"/>
</dbReference>
<keyword evidence="1" id="KW-0677">Repeat</keyword>
<evidence type="ECO:0000313" key="5">
    <source>
        <dbReference type="Proteomes" id="UP000434580"/>
    </source>
</evidence>
<dbReference type="OrthoDB" id="8912608at2"/>
<dbReference type="InterPro" id="IPR036770">
    <property type="entry name" value="Ankyrin_rpt-contain_sf"/>
</dbReference>
<feature type="repeat" description="ANK" evidence="3">
    <location>
        <begin position="543"/>
        <end position="575"/>
    </location>
</feature>
<dbReference type="PROSITE" id="PS50088">
    <property type="entry name" value="ANK_REPEAT"/>
    <property type="match status" value="1"/>
</dbReference>
<evidence type="ECO:0000256" key="2">
    <source>
        <dbReference type="ARBA" id="ARBA00023043"/>
    </source>
</evidence>
<dbReference type="AlphaFoldDB" id="A0A5S9PA61"/>
<reference evidence="4 5" key="1">
    <citation type="submission" date="2019-11" db="EMBL/GenBank/DDBJ databases">
        <authorList>
            <person name="Holert J."/>
        </authorList>
    </citation>
    <scope>NUCLEOTIDE SEQUENCE [LARGE SCALE GENOMIC DNA]</scope>
    <source>
        <strain evidence="4">BC5_2</strain>
    </source>
</reference>
<dbReference type="Proteomes" id="UP000434580">
    <property type="component" value="Unassembled WGS sequence"/>
</dbReference>
<keyword evidence="2 3" id="KW-0040">ANK repeat</keyword>